<dbReference type="GO" id="GO:0016567">
    <property type="term" value="P:protein ubiquitination"/>
    <property type="evidence" value="ECO:0007669"/>
    <property type="project" value="TreeGrafter"/>
</dbReference>
<dbReference type="Gene3D" id="3.10.110.10">
    <property type="entry name" value="Ubiquitin Conjugating Enzyme"/>
    <property type="match status" value="1"/>
</dbReference>
<evidence type="ECO:0000313" key="4">
    <source>
        <dbReference type="Proteomes" id="UP000078387"/>
    </source>
</evidence>
<dbReference type="GO" id="GO:0005634">
    <property type="term" value="C:nucleus"/>
    <property type="evidence" value="ECO:0007669"/>
    <property type="project" value="TreeGrafter"/>
</dbReference>
<dbReference type="EMBL" id="BDEQ01000001">
    <property type="protein sequence ID" value="GAT96725.1"/>
    <property type="molecule type" value="Genomic_DNA"/>
</dbReference>
<feature type="domain" description="RWD" evidence="2">
    <location>
        <begin position="5"/>
        <end position="106"/>
    </location>
</feature>
<dbReference type="PANTHER" id="PTHR13198">
    <property type="entry name" value="RING FINGER PROTEIN 25"/>
    <property type="match status" value="1"/>
</dbReference>
<dbReference type="InterPro" id="IPR039133">
    <property type="entry name" value="RNF25"/>
</dbReference>
<comment type="caution">
    <text evidence="3">The sequence shown here is derived from an EMBL/GenBank/DDBJ whole genome shotgun (WGS) entry which is preliminary data.</text>
</comment>
<evidence type="ECO:0000256" key="1">
    <source>
        <dbReference type="SAM" id="MobiDB-lite"/>
    </source>
</evidence>
<dbReference type="SMART" id="SM00591">
    <property type="entry name" value="RWD"/>
    <property type="match status" value="1"/>
</dbReference>
<dbReference type="InterPro" id="IPR016135">
    <property type="entry name" value="UBQ-conjugating_enzyme/RWD"/>
</dbReference>
<dbReference type="Pfam" id="PF05773">
    <property type="entry name" value="RWD"/>
    <property type="match status" value="1"/>
</dbReference>
<protein>
    <recommendedName>
        <fullName evidence="2">RWD domain-containing protein</fullName>
    </recommendedName>
</protein>
<dbReference type="SUPFAM" id="SSF54495">
    <property type="entry name" value="UBC-like"/>
    <property type="match status" value="1"/>
</dbReference>
<reference evidence="3 4" key="1">
    <citation type="submission" date="2016-05" db="EMBL/GenBank/DDBJ databases">
        <title>First whole genome sequencing of Entamoeba histolytica HM1:IMSS-clone-6.</title>
        <authorList>
            <person name="Mukherjee Avik.K."/>
            <person name="Izumyama S."/>
            <person name="Nakada-Tsukui K."/>
            <person name="Nozaki T."/>
        </authorList>
    </citation>
    <scope>NUCLEOTIDE SEQUENCE [LARGE SCALE GENOMIC DNA]</scope>
    <source>
        <strain evidence="3 4">HM1:IMSS clone 6</strain>
    </source>
</reference>
<dbReference type="VEuPathDB" id="AmoebaDB:EHI_122720"/>
<name>A0A5K1V3Z4_ENTHI</name>
<sequence length="222" mass="26585">MDVQTEVETLSAIYGDKVSYENNVLSCTIEETVDENLQIVKGEITIKFSIPEDYPETHPTFVLETEEDFIGQKIERIEKNIEQIIEEEFTCLFELVDHVKDMLIEILKEQVIFLNEEIVRKEKEEERAREREFIGTTKKTFEEWWKDKEKERKITLEKIKKEKEAEMNRKKGRMTGKEFFMNNPRMAEQLKEENKEEEEDKVEETLKEQGVDLEMFTEELDI</sequence>
<proteinExistence type="predicted"/>
<feature type="region of interest" description="Disordered" evidence="1">
    <location>
        <begin position="165"/>
        <end position="184"/>
    </location>
</feature>
<dbReference type="PROSITE" id="PS50908">
    <property type="entry name" value="RWD"/>
    <property type="match status" value="1"/>
</dbReference>
<dbReference type="OMA" id="NNPRMVE"/>
<evidence type="ECO:0000259" key="2">
    <source>
        <dbReference type="PROSITE" id="PS50908"/>
    </source>
</evidence>
<dbReference type="AlphaFoldDB" id="A0A5K1V3Z4"/>
<dbReference type="VEuPathDB" id="AmoebaDB:EHI8A_032610"/>
<accession>A0A5K1V3Z4</accession>
<dbReference type="VEuPathDB" id="AmoebaDB:EHI7A_004970"/>
<dbReference type="FunFam" id="3.10.110.10:FF:000148">
    <property type="entry name" value="RWD domain containing protein"/>
    <property type="match status" value="1"/>
</dbReference>
<dbReference type="VEuPathDB" id="AmoebaDB:EHI5A_010830"/>
<evidence type="ECO:0000313" key="3">
    <source>
        <dbReference type="EMBL" id="GAT96725.1"/>
    </source>
</evidence>
<gene>
    <name evidence="3" type="ORF">CL6EHI_122720</name>
</gene>
<organism evidence="3 4">
    <name type="scientific">Entamoeba histolytica</name>
    <dbReference type="NCBI Taxonomy" id="5759"/>
    <lineage>
        <taxon>Eukaryota</taxon>
        <taxon>Amoebozoa</taxon>
        <taxon>Evosea</taxon>
        <taxon>Archamoebae</taxon>
        <taxon>Mastigamoebida</taxon>
        <taxon>Entamoebidae</taxon>
        <taxon>Entamoeba</taxon>
    </lineage>
</organism>
<dbReference type="VEuPathDB" id="AmoebaDB:KM1_010380"/>
<dbReference type="InterPro" id="IPR006575">
    <property type="entry name" value="RWD_dom"/>
</dbReference>
<dbReference type="Proteomes" id="UP000078387">
    <property type="component" value="Unassembled WGS sequence"/>
</dbReference>
<dbReference type="PANTHER" id="PTHR13198:SF4">
    <property type="entry name" value="E3 UBIQUITIN-PROTEIN LIGASE RNF25"/>
    <property type="match status" value="1"/>
</dbReference>
<dbReference type="GO" id="GO:0061630">
    <property type="term" value="F:ubiquitin protein ligase activity"/>
    <property type="evidence" value="ECO:0007669"/>
    <property type="project" value="InterPro"/>
</dbReference>